<reference evidence="1 2" key="1">
    <citation type="submission" date="2020-11" db="EMBL/GenBank/DDBJ databases">
        <authorList>
            <person name="Peeters C."/>
        </authorList>
    </citation>
    <scope>NUCLEOTIDE SEQUENCE [LARGE SCALE GENOMIC DNA]</scope>
    <source>
        <strain evidence="1 2">LMG 7974</strain>
    </source>
</reference>
<evidence type="ECO:0000313" key="2">
    <source>
        <dbReference type="Proteomes" id="UP000789803"/>
    </source>
</evidence>
<dbReference type="EMBL" id="CAJHOF010000006">
    <property type="protein sequence ID" value="CAD7288027.1"/>
    <property type="molecule type" value="Genomic_DNA"/>
</dbReference>
<dbReference type="InterPro" id="IPR024078">
    <property type="entry name" value="LmbE-like_dom_sf"/>
</dbReference>
<sequence length="227" mass="25928">MKNKKILIVAAHPDDEVLGCFGTVARLILLGYEAYTLILGEGKTSRDKTRDVSNKADELKMLNNEILKANEVIGIKEVFTENFADNRFDSIDLLDIVKAVDKVKNLIKPDIIFTHFANDLNIDHRITYNAVLTSTRPMIDECVREIYSFEALSSTEWNYPQSFAPDVFYDITQTLSLKQKAMSIYASELRKYPHPRSIDGIELTAKYHGMRVGLKYAEAFKTVRILR</sequence>
<dbReference type="Proteomes" id="UP000789803">
    <property type="component" value="Unassembled WGS sequence"/>
</dbReference>
<dbReference type="PANTHER" id="PTHR12993">
    <property type="entry name" value="N-ACETYLGLUCOSAMINYL-PHOSPHATIDYLINOSITOL DE-N-ACETYLASE-RELATED"/>
    <property type="match status" value="1"/>
</dbReference>
<dbReference type="RefSeq" id="WP_229932607.1">
    <property type="nucleotide sequence ID" value="NZ_CAJHOF010000006.1"/>
</dbReference>
<dbReference type="InterPro" id="IPR003737">
    <property type="entry name" value="GlcNAc_PI_deacetylase-related"/>
</dbReference>
<evidence type="ECO:0008006" key="3">
    <source>
        <dbReference type="Google" id="ProtNLM"/>
    </source>
</evidence>
<gene>
    <name evidence="1" type="ORF">LMG7974_00796</name>
</gene>
<dbReference type="SUPFAM" id="SSF102588">
    <property type="entry name" value="LmbE-like"/>
    <property type="match status" value="1"/>
</dbReference>
<organism evidence="1 2">
    <name type="scientific">Campylobacter majalis</name>
    <dbReference type="NCBI Taxonomy" id="2790656"/>
    <lineage>
        <taxon>Bacteria</taxon>
        <taxon>Pseudomonadati</taxon>
        <taxon>Campylobacterota</taxon>
        <taxon>Epsilonproteobacteria</taxon>
        <taxon>Campylobacterales</taxon>
        <taxon>Campylobacteraceae</taxon>
        <taxon>Campylobacter</taxon>
    </lineage>
</organism>
<dbReference type="Pfam" id="PF02585">
    <property type="entry name" value="PIG-L"/>
    <property type="match status" value="1"/>
</dbReference>
<name>A0ABN7K6L5_9BACT</name>
<evidence type="ECO:0000313" key="1">
    <source>
        <dbReference type="EMBL" id="CAD7288027.1"/>
    </source>
</evidence>
<accession>A0ABN7K6L5</accession>
<protein>
    <recommendedName>
        <fullName evidence="3">PIG-L family deacetylase</fullName>
    </recommendedName>
</protein>
<dbReference type="Gene3D" id="3.40.50.10320">
    <property type="entry name" value="LmbE-like"/>
    <property type="match status" value="1"/>
</dbReference>
<proteinExistence type="predicted"/>
<comment type="caution">
    <text evidence="1">The sequence shown here is derived from an EMBL/GenBank/DDBJ whole genome shotgun (WGS) entry which is preliminary data.</text>
</comment>
<dbReference type="PANTHER" id="PTHR12993:SF11">
    <property type="entry name" value="N-ACETYLGLUCOSAMINYL-PHOSPHATIDYLINOSITOL DE-N-ACETYLASE"/>
    <property type="match status" value="1"/>
</dbReference>
<keyword evidence="2" id="KW-1185">Reference proteome</keyword>